<reference evidence="1" key="1">
    <citation type="submission" date="2014-09" db="EMBL/GenBank/DDBJ databases">
        <authorList>
            <person name="Magalhaes I.L.F."/>
            <person name="Oliveira U."/>
            <person name="Santos F.R."/>
            <person name="Vidigal T.H.D.A."/>
            <person name="Brescovit A.D."/>
            <person name="Santos A.J."/>
        </authorList>
    </citation>
    <scope>NUCLEOTIDE SEQUENCE</scope>
    <source>
        <tissue evidence="1">Shoot tissue taken approximately 20 cm above the soil surface</tissue>
    </source>
</reference>
<accession>A0A0A8Z764</accession>
<dbReference type="AlphaFoldDB" id="A0A0A8Z764"/>
<sequence>MLLWREGTCMALWLGGL</sequence>
<reference evidence="1" key="2">
    <citation type="journal article" date="2015" name="Data Brief">
        <title>Shoot transcriptome of the giant reed, Arundo donax.</title>
        <authorList>
            <person name="Barrero R.A."/>
            <person name="Guerrero F.D."/>
            <person name="Moolhuijzen P."/>
            <person name="Goolsby J.A."/>
            <person name="Tidwell J."/>
            <person name="Bellgard S.E."/>
            <person name="Bellgard M.I."/>
        </authorList>
    </citation>
    <scope>NUCLEOTIDE SEQUENCE</scope>
    <source>
        <tissue evidence="1">Shoot tissue taken approximately 20 cm above the soil surface</tissue>
    </source>
</reference>
<organism evidence="1">
    <name type="scientific">Arundo donax</name>
    <name type="common">Giant reed</name>
    <name type="synonym">Donax arundinaceus</name>
    <dbReference type="NCBI Taxonomy" id="35708"/>
    <lineage>
        <taxon>Eukaryota</taxon>
        <taxon>Viridiplantae</taxon>
        <taxon>Streptophyta</taxon>
        <taxon>Embryophyta</taxon>
        <taxon>Tracheophyta</taxon>
        <taxon>Spermatophyta</taxon>
        <taxon>Magnoliopsida</taxon>
        <taxon>Liliopsida</taxon>
        <taxon>Poales</taxon>
        <taxon>Poaceae</taxon>
        <taxon>PACMAD clade</taxon>
        <taxon>Arundinoideae</taxon>
        <taxon>Arundineae</taxon>
        <taxon>Arundo</taxon>
    </lineage>
</organism>
<name>A0A0A8Z764_ARUDO</name>
<proteinExistence type="predicted"/>
<protein>
    <submittedName>
        <fullName evidence="1">Uncharacterized protein</fullName>
    </submittedName>
</protein>
<dbReference type="EMBL" id="GBRH01267198">
    <property type="protein sequence ID" value="JAD30697.1"/>
    <property type="molecule type" value="Transcribed_RNA"/>
</dbReference>
<evidence type="ECO:0000313" key="1">
    <source>
        <dbReference type="EMBL" id="JAD30697.1"/>
    </source>
</evidence>